<evidence type="ECO:0000259" key="3">
    <source>
        <dbReference type="Pfam" id="PF01425"/>
    </source>
</evidence>
<accession>A0ABR3EJV2</accession>
<proteinExistence type="inferred from homology"/>
<comment type="caution">
    <text evidence="4">The sequence shown here is derived from an EMBL/GenBank/DDBJ whole genome shotgun (WGS) entry which is preliminary data.</text>
</comment>
<keyword evidence="2" id="KW-0378">Hydrolase</keyword>
<feature type="non-terminal residue" evidence="4">
    <location>
        <position position="146"/>
    </location>
</feature>
<dbReference type="PANTHER" id="PTHR46072">
    <property type="entry name" value="AMIDASE-RELATED-RELATED"/>
    <property type="match status" value="1"/>
</dbReference>
<evidence type="ECO:0000256" key="1">
    <source>
        <dbReference type="ARBA" id="ARBA00009199"/>
    </source>
</evidence>
<dbReference type="PANTHER" id="PTHR46072:SF2">
    <property type="entry name" value="AMIDASE (EUROFUNG)"/>
    <property type="match status" value="1"/>
</dbReference>
<protein>
    <recommendedName>
        <fullName evidence="3">Amidase domain-containing protein</fullName>
    </recommendedName>
</protein>
<dbReference type="SUPFAM" id="SSF75304">
    <property type="entry name" value="Amidase signature (AS) enzymes"/>
    <property type="match status" value="1"/>
</dbReference>
<reference evidence="4 5" key="1">
    <citation type="submission" date="2024-02" db="EMBL/GenBank/DDBJ databases">
        <title>A draft genome for the cacao thread blight pathogen Marasmius crinis-equi.</title>
        <authorList>
            <person name="Cohen S.P."/>
            <person name="Baruah I.K."/>
            <person name="Amoako-Attah I."/>
            <person name="Bukari Y."/>
            <person name="Meinhardt L.W."/>
            <person name="Bailey B.A."/>
        </authorList>
    </citation>
    <scope>NUCLEOTIDE SEQUENCE [LARGE SCALE GENOMIC DNA]</scope>
    <source>
        <strain evidence="4 5">GH-76</strain>
    </source>
</reference>
<dbReference type="Pfam" id="PF01425">
    <property type="entry name" value="Amidase"/>
    <property type="match status" value="1"/>
</dbReference>
<feature type="domain" description="Amidase" evidence="3">
    <location>
        <begin position="78"/>
        <end position="145"/>
    </location>
</feature>
<keyword evidence="5" id="KW-1185">Reference proteome</keyword>
<evidence type="ECO:0000256" key="2">
    <source>
        <dbReference type="ARBA" id="ARBA00022801"/>
    </source>
</evidence>
<evidence type="ECO:0000313" key="4">
    <source>
        <dbReference type="EMBL" id="KAL0563130.1"/>
    </source>
</evidence>
<dbReference type="InterPro" id="IPR023631">
    <property type="entry name" value="Amidase_dom"/>
</dbReference>
<dbReference type="InterPro" id="IPR036928">
    <property type="entry name" value="AS_sf"/>
</dbReference>
<dbReference type="Gene3D" id="3.90.1300.10">
    <property type="entry name" value="Amidase signature (AS) domain"/>
    <property type="match status" value="1"/>
</dbReference>
<name>A0ABR3EJV2_9AGAR</name>
<evidence type="ECO:0000313" key="5">
    <source>
        <dbReference type="Proteomes" id="UP001465976"/>
    </source>
</evidence>
<sequence length="146" mass="16560">MAGERLDWQTRAAQRKQVQLESIPREWLIDPLHPNTENVMGVPEDCGLLTPRELEITNETDVEVILKKLASSEWSSLEVTTAFYKRAIIAQQVTNCLTEIFVERALNRARELDDILKKTGKVVGSLHGLPISLKDQFTMKGLETIM</sequence>
<gene>
    <name evidence="4" type="ORF">V5O48_018945</name>
</gene>
<comment type="similarity">
    <text evidence="1">Belongs to the amidase family.</text>
</comment>
<organism evidence="4 5">
    <name type="scientific">Marasmius crinis-equi</name>
    <dbReference type="NCBI Taxonomy" id="585013"/>
    <lineage>
        <taxon>Eukaryota</taxon>
        <taxon>Fungi</taxon>
        <taxon>Dikarya</taxon>
        <taxon>Basidiomycota</taxon>
        <taxon>Agaricomycotina</taxon>
        <taxon>Agaricomycetes</taxon>
        <taxon>Agaricomycetidae</taxon>
        <taxon>Agaricales</taxon>
        <taxon>Marasmiineae</taxon>
        <taxon>Marasmiaceae</taxon>
        <taxon>Marasmius</taxon>
    </lineage>
</organism>
<dbReference type="Proteomes" id="UP001465976">
    <property type="component" value="Unassembled WGS sequence"/>
</dbReference>
<dbReference type="EMBL" id="JBAHYK010003900">
    <property type="protein sequence ID" value="KAL0563130.1"/>
    <property type="molecule type" value="Genomic_DNA"/>
</dbReference>